<gene>
    <name evidence="2" type="ORF">GCM10007933_22450</name>
</gene>
<proteinExistence type="predicted"/>
<reference evidence="3" key="1">
    <citation type="journal article" date="2019" name="Int. J. Syst. Evol. Microbiol.">
        <title>The Global Catalogue of Microorganisms (GCM) 10K type strain sequencing project: providing services to taxonomists for standard genome sequencing and annotation.</title>
        <authorList>
            <consortium name="The Broad Institute Genomics Platform"/>
            <consortium name="The Broad Institute Genome Sequencing Center for Infectious Disease"/>
            <person name="Wu L."/>
            <person name="Ma J."/>
        </authorList>
    </citation>
    <scope>NUCLEOTIDE SEQUENCE [LARGE SCALE GENOMIC DNA]</scope>
    <source>
        <strain evidence="3">NBRC 102407</strain>
    </source>
</reference>
<feature type="transmembrane region" description="Helical" evidence="1">
    <location>
        <begin position="31"/>
        <end position="48"/>
    </location>
</feature>
<dbReference type="Proteomes" id="UP001157167">
    <property type="component" value="Unassembled WGS sequence"/>
</dbReference>
<dbReference type="EMBL" id="BSPX01000031">
    <property type="protein sequence ID" value="GLT22784.1"/>
    <property type="molecule type" value="Genomic_DNA"/>
</dbReference>
<comment type="caution">
    <text evidence="2">The sequence shown here is derived from an EMBL/GenBank/DDBJ whole genome shotgun (WGS) entry which is preliminary data.</text>
</comment>
<keyword evidence="1" id="KW-0472">Membrane</keyword>
<evidence type="ECO:0008006" key="4">
    <source>
        <dbReference type="Google" id="ProtNLM"/>
    </source>
</evidence>
<sequence>MQIHGAATLLALTGYGLYCLADEEWRAIASWAHIALGFALAARVVHVIRARRLRRIPA</sequence>
<evidence type="ECO:0000313" key="2">
    <source>
        <dbReference type="EMBL" id="GLT22784.1"/>
    </source>
</evidence>
<accession>A0ABQ6FBX0</accession>
<keyword evidence="1" id="KW-1133">Transmembrane helix</keyword>
<evidence type="ECO:0000313" key="3">
    <source>
        <dbReference type="Proteomes" id="UP001157167"/>
    </source>
</evidence>
<keyword evidence="1" id="KW-0812">Transmembrane</keyword>
<organism evidence="2 3">
    <name type="scientific">Zoogloea oryzae</name>
    <dbReference type="NCBI Taxonomy" id="310767"/>
    <lineage>
        <taxon>Bacteria</taxon>
        <taxon>Pseudomonadati</taxon>
        <taxon>Pseudomonadota</taxon>
        <taxon>Betaproteobacteria</taxon>
        <taxon>Rhodocyclales</taxon>
        <taxon>Zoogloeaceae</taxon>
        <taxon>Zoogloea</taxon>
    </lineage>
</organism>
<keyword evidence="3" id="KW-1185">Reference proteome</keyword>
<evidence type="ECO:0000256" key="1">
    <source>
        <dbReference type="SAM" id="Phobius"/>
    </source>
</evidence>
<name>A0ABQ6FBX0_9RHOO</name>
<protein>
    <recommendedName>
        <fullName evidence="4">DUF4405 domain-containing protein</fullName>
    </recommendedName>
</protein>